<dbReference type="PROSITE" id="PS01122">
    <property type="entry name" value="CASPASE_CYS"/>
    <property type="match status" value="1"/>
</dbReference>
<dbReference type="AlphaFoldDB" id="A0A9J6HBY2"/>
<dbReference type="GO" id="GO:0006915">
    <property type="term" value="P:apoptotic process"/>
    <property type="evidence" value="ECO:0007669"/>
    <property type="project" value="UniProtKB-KW"/>
</dbReference>
<dbReference type="OrthoDB" id="6044770at2759"/>
<name>A0A9J6HBY2_HAELO</name>
<dbReference type="InterPro" id="IPR015917">
    <property type="entry name" value="Pept_C14A"/>
</dbReference>
<keyword evidence="3" id="KW-0053">Apoptosis</keyword>
<keyword evidence="11" id="KW-1185">Reference proteome</keyword>
<evidence type="ECO:0000313" key="11">
    <source>
        <dbReference type="Proteomes" id="UP000821853"/>
    </source>
</evidence>
<dbReference type="SUPFAM" id="SSF52129">
    <property type="entry name" value="Caspase-like"/>
    <property type="match status" value="1"/>
</dbReference>
<feature type="domain" description="Caspase family p10" evidence="8">
    <location>
        <begin position="217"/>
        <end position="305"/>
    </location>
</feature>
<dbReference type="InterPro" id="IPR001309">
    <property type="entry name" value="Pept_C14_p20"/>
</dbReference>
<dbReference type="InterPro" id="IPR033139">
    <property type="entry name" value="Caspase_cys_AS"/>
</dbReference>
<gene>
    <name evidence="10" type="ORF">HPB48_026456</name>
</gene>
<keyword evidence="4" id="KW-0378">Hydrolase</keyword>
<dbReference type="Gene3D" id="3.40.50.1460">
    <property type="match status" value="1"/>
</dbReference>
<feature type="domain" description="Caspase family p20" evidence="9">
    <location>
        <begin position="63"/>
        <end position="188"/>
    </location>
</feature>
<evidence type="ECO:0000256" key="4">
    <source>
        <dbReference type="ARBA" id="ARBA00022801"/>
    </source>
</evidence>
<protein>
    <submittedName>
        <fullName evidence="10">Uncharacterized protein</fullName>
    </submittedName>
</protein>
<dbReference type="Proteomes" id="UP000821853">
    <property type="component" value="Unassembled WGS sequence"/>
</dbReference>
<sequence>MSLKFARGSLFAYQLCTLTNKCSGLASAAGWETLTETSAFKLQVVPASEITMGPGIYRMTRYPRGTCLIINNVEFISTEDQRDGSELDVDRMKDLFTQFLFTVTVGSNLTADEMKKLLRDVSQQESQKDAECLVVILMSHGLEGVIYGSDDEKVHLERDVYERFNNEKCRALQGKPKLFFVQACRGREWDSGTDDVRERHDTPQEECQRSAPTSIQPRGRITTVSDIYIAYATISGYVSIRNARTGSWFLSAVGTVFSEHACTMSLNGLMREVHKKVMECSAHDGSKQTPSIYMEGLTKELYFNPGRFVQ</sequence>
<dbReference type="InterPro" id="IPR002398">
    <property type="entry name" value="Pept_C14"/>
</dbReference>
<feature type="active site" evidence="5">
    <location>
        <position position="184"/>
    </location>
</feature>
<evidence type="ECO:0000256" key="1">
    <source>
        <dbReference type="ARBA" id="ARBA00010134"/>
    </source>
</evidence>
<proteinExistence type="inferred from homology"/>
<feature type="compositionally biased region" description="Basic and acidic residues" evidence="7">
    <location>
        <begin position="191"/>
        <end position="208"/>
    </location>
</feature>
<evidence type="ECO:0000313" key="10">
    <source>
        <dbReference type="EMBL" id="KAH9384449.1"/>
    </source>
</evidence>
<evidence type="ECO:0000256" key="5">
    <source>
        <dbReference type="PIRSR" id="PIRSR038001-1"/>
    </source>
</evidence>
<dbReference type="GO" id="GO:0006508">
    <property type="term" value="P:proteolysis"/>
    <property type="evidence" value="ECO:0007669"/>
    <property type="project" value="UniProtKB-KW"/>
</dbReference>
<dbReference type="OMA" id="DQDYYKM"/>
<dbReference type="EMBL" id="JABSTR010002427">
    <property type="protein sequence ID" value="KAH9384449.1"/>
    <property type="molecule type" value="Genomic_DNA"/>
</dbReference>
<feature type="region of interest" description="Disordered" evidence="7">
    <location>
        <begin position="191"/>
        <end position="215"/>
    </location>
</feature>
<evidence type="ECO:0000256" key="6">
    <source>
        <dbReference type="RuleBase" id="RU003971"/>
    </source>
</evidence>
<dbReference type="InterPro" id="IPR002138">
    <property type="entry name" value="Pept_C14_p10"/>
</dbReference>
<dbReference type="PIRSF" id="PIRSF038001">
    <property type="entry name" value="Caspase_ICE"/>
    <property type="match status" value="1"/>
</dbReference>
<comment type="similarity">
    <text evidence="1 6">Belongs to the peptidase C14A family.</text>
</comment>
<accession>A0A9J6HBY2</accession>
<dbReference type="PROSITE" id="PS50207">
    <property type="entry name" value="CASPASE_P10"/>
    <property type="match status" value="1"/>
</dbReference>
<evidence type="ECO:0000256" key="2">
    <source>
        <dbReference type="ARBA" id="ARBA00022670"/>
    </source>
</evidence>
<dbReference type="PROSITE" id="PS50208">
    <property type="entry name" value="CASPASE_P20"/>
    <property type="match status" value="1"/>
</dbReference>
<dbReference type="InterPro" id="IPR029030">
    <property type="entry name" value="Caspase-like_dom_sf"/>
</dbReference>
<organism evidence="10 11">
    <name type="scientific">Haemaphysalis longicornis</name>
    <name type="common">Bush tick</name>
    <dbReference type="NCBI Taxonomy" id="44386"/>
    <lineage>
        <taxon>Eukaryota</taxon>
        <taxon>Metazoa</taxon>
        <taxon>Ecdysozoa</taxon>
        <taxon>Arthropoda</taxon>
        <taxon>Chelicerata</taxon>
        <taxon>Arachnida</taxon>
        <taxon>Acari</taxon>
        <taxon>Parasitiformes</taxon>
        <taxon>Ixodida</taxon>
        <taxon>Ixodoidea</taxon>
        <taxon>Ixodidae</taxon>
        <taxon>Haemaphysalinae</taxon>
        <taxon>Haemaphysalis</taxon>
    </lineage>
</organism>
<dbReference type="PRINTS" id="PR00376">
    <property type="entry name" value="IL1BCENZYME"/>
</dbReference>
<dbReference type="PANTHER" id="PTHR47901:SF8">
    <property type="entry name" value="CASPASE-3"/>
    <property type="match status" value="1"/>
</dbReference>
<dbReference type="SMART" id="SM00115">
    <property type="entry name" value="CASc"/>
    <property type="match status" value="1"/>
</dbReference>
<evidence type="ECO:0000256" key="7">
    <source>
        <dbReference type="SAM" id="MobiDB-lite"/>
    </source>
</evidence>
<dbReference type="InterPro" id="IPR011600">
    <property type="entry name" value="Pept_C14_caspase"/>
</dbReference>
<comment type="caution">
    <text evidence="10">The sequence shown here is derived from an EMBL/GenBank/DDBJ whole genome shotgun (WGS) entry which is preliminary data.</text>
</comment>
<keyword evidence="2" id="KW-0645">Protease</keyword>
<dbReference type="CDD" id="cd00032">
    <property type="entry name" value="CASc"/>
    <property type="match status" value="1"/>
</dbReference>
<dbReference type="VEuPathDB" id="VectorBase:HLOH_040145"/>
<reference evidence="10 11" key="1">
    <citation type="journal article" date="2020" name="Cell">
        <title>Large-Scale Comparative Analyses of Tick Genomes Elucidate Their Genetic Diversity and Vector Capacities.</title>
        <authorList>
            <consortium name="Tick Genome and Microbiome Consortium (TIGMIC)"/>
            <person name="Jia N."/>
            <person name="Wang J."/>
            <person name="Shi W."/>
            <person name="Du L."/>
            <person name="Sun Y."/>
            <person name="Zhan W."/>
            <person name="Jiang J.F."/>
            <person name="Wang Q."/>
            <person name="Zhang B."/>
            <person name="Ji P."/>
            <person name="Bell-Sakyi L."/>
            <person name="Cui X.M."/>
            <person name="Yuan T.T."/>
            <person name="Jiang B.G."/>
            <person name="Yang W.F."/>
            <person name="Lam T.T."/>
            <person name="Chang Q.C."/>
            <person name="Ding S.J."/>
            <person name="Wang X.J."/>
            <person name="Zhu J.G."/>
            <person name="Ruan X.D."/>
            <person name="Zhao L."/>
            <person name="Wei J.T."/>
            <person name="Ye R.Z."/>
            <person name="Que T.C."/>
            <person name="Du C.H."/>
            <person name="Zhou Y.H."/>
            <person name="Cheng J.X."/>
            <person name="Dai P.F."/>
            <person name="Guo W.B."/>
            <person name="Han X.H."/>
            <person name="Huang E.J."/>
            <person name="Li L.F."/>
            <person name="Wei W."/>
            <person name="Gao Y.C."/>
            <person name="Liu J.Z."/>
            <person name="Shao H.Z."/>
            <person name="Wang X."/>
            <person name="Wang C.C."/>
            <person name="Yang T.C."/>
            <person name="Huo Q.B."/>
            <person name="Li W."/>
            <person name="Chen H.Y."/>
            <person name="Chen S.E."/>
            <person name="Zhou L.G."/>
            <person name="Ni X.B."/>
            <person name="Tian J.H."/>
            <person name="Sheng Y."/>
            <person name="Liu T."/>
            <person name="Pan Y.S."/>
            <person name="Xia L.Y."/>
            <person name="Li J."/>
            <person name="Zhao F."/>
            <person name="Cao W.C."/>
        </authorList>
    </citation>
    <scope>NUCLEOTIDE SEQUENCE [LARGE SCALE GENOMIC DNA]</scope>
    <source>
        <strain evidence="10">HaeL-2018</strain>
    </source>
</reference>
<evidence type="ECO:0000256" key="3">
    <source>
        <dbReference type="ARBA" id="ARBA00022703"/>
    </source>
</evidence>
<feature type="active site" evidence="5">
    <location>
        <position position="140"/>
    </location>
</feature>
<dbReference type="GO" id="GO:0004197">
    <property type="term" value="F:cysteine-type endopeptidase activity"/>
    <property type="evidence" value="ECO:0007669"/>
    <property type="project" value="InterPro"/>
</dbReference>
<evidence type="ECO:0000259" key="8">
    <source>
        <dbReference type="PROSITE" id="PS50207"/>
    </source>
</evidence>
<dbReference type="Pfam" id="PF00656">
    <property type="entry name" value="Peptidase_C14"/>
    <property type="match status" value="1"/>
</dbReference>
<dbReference type="PANTHER" id="PTHR47901">
    <property type="entry name" value="CASPASE RECRUITMENT DOMAIN-CONTAINING PROTEIN 18"/>
    <property type="match status" value="1"/>
</dbReference>
<evidence type="ECO:0000259" key="9">
    <source>
        <dbReference type="PROSITE" id="PS50208"/>
    </source>
</evidence>